<evidence type="ECO:0000313" key="3">
    <source>
        <dbReference type="Proteomes" id="UP001177140"/>
    </source>
</evidence>
<dbReference type="EMBL" id="JAJJMA010118431">
    <property type="protein sequence ID" value="MCL7032011.1"/>
    <property type="molecule type" value="Genomic_DNA"/>
</dbReference>
<keyword evidence="3" id="KW-1185">Reference proteome</keyword>
<feature type="compositionally biased region" description="Acidic residues" evidence="1">
    <location>
        <begin position="42"/>
        <end position="63"/>
    </location>
</feature>
<evidence type="ECO:0000313" key="2">
    <source>
        <dbReference type="EMBL" id="MCL7032011.1"/>
    </source>
</evidence>
<feature type="non-terminal residue" evidence="2">
    <location>
        <position position="334"/>
    </location>
</feature>
<dbReference type="Proteomes" id="UP001177140">
    <property type="component" value="Unassembled WGS sequence"/>
</dbReference>
<evidence type="ECO:0000256" key="1">
    <source>
        <dbReference type="SAM" id="MobiDB-lite"/>
    </source>
</evidence>
<feature type="compositionally biased region" description="Polar residues" evidence="1">
    <location>
        <begin position="100"/>
        <end position="116"/>
    </location>
</feature>
<reference evidence="2" key="1">
    <citation type="submission" date="2022-03" db="EMBL/GenBank/DDBJ databases">
        <title>A functionally conserved STORR gene fusion in Papaver species that diverged 16.8 million years ago.</title>
        <authorList>
            <person name="Catania T."/>
        </authorList>
    </citation>
    <scope>NUCLEOTIDE SEQUENCE</scope>
    <source>
        <strain evidence="2">S-191538</strain>
    </source>
</reference>
<feature type="compositionally biased region" description="Polar residues" evidence="1">
    <location>
        <begin position="18"/>
        <end position="36"/>
    </location>
</feature>
<feature type="region of interest" description="Disordered" evidence="1">
    <location>
        <begin position="168"/>
        <end position="259"/>
    </location>
</feature>
<feature type="compositionally biased region" description="Polar residues" evidence="1">
    <location>
        <begin position="184"/>
        <end position="206"/>
    </location>
</feature>
<sequence>MSLRQREERKSRVDETPNFKNASPYNVKTGASSQDKVINLTDEYDEEKVAEEAGFESEGDSLDDAVSSEGQNAEEFPSRRRLMSLRQREERKSRDDETPNFENTSPYNVKTGVSSQDKVINLTDESDEENVAEEAGFESVGDSLDDVLSECQSAEEFVTPSRRRLMSLRQREERKSRANEAPTFENTSPYNVKTGASSQENVLNLNDETDEEKVAEEGDSLDGFTEISGSEEEAGFESEGNSLDGFIDNSGSEDISSEVQDAVNSAVAIVRRRREEDNKEKWKSLGGMLSSFQEDPILSLKAVCALYRQQTAEEISAKGSLLLNNRGFGKLHAF</sequence>
<feature type="compositionally biased region" description="Basic and acidic residues" evidence="1">
    <location>
        <begin position="86"/>
        <end position="97"/>
    </location>
</feature>
<feature type="compositionally biased region" description="Polar residues" evidence="1">
    <location>
        <begin position="249"/>
        <end position="259"/>
    </location>
</feature>
<protein>
    <submittedName>
        <fullName evidence="2">Uncharacterized protein</fullName>
    </submittedName>
</protein>
<dbReference type="PANTHER" id="PTHR34380">
    <property type="entry name" value="BNAA03G12380D PROTEIN"/>
    <property type="match status" value="1"/>
</dbReference>
<accession>A0AA41S8H7</accession>
<feature type="compositionally biased region" description="Acidic residues" evidence="1">
    <location>
        <begin position="207"/>
        <end position="220"/>
    </location>
</feature>
<gene>
    <name evidence="2" type="ORF">MKW94_022104</name>
</gene>
<feature type="compositionally biased region" description="Basic and acidic residues" evidence="1">
    <location>
        <begin position="169"/>
        <end position="178"/>
    </location>
</feature>
<comment type="caution">
    <text evidence="2">The sequence shown here is derived from an EMBL/GenBank/DDBJ whole genome shotgun (WGS) entry which is preliminary data.</text>
</comment>
<dbReference type="AlphaFoldDB" id="A0AA41S8H7"/>
<proteinExistence type="predicted"/>
<organism evidence="2 3">
    <name type="scientific">Papaver nudicaule</name>
    <name type="common">Iceland poppy</name>
    <dbReference type="NCBI Taxonomy" id="74823"/>
    <lineage>
        <taxon>Eukaryota</taxon>
        <taxon>Viridiplantae</taxon>
        <taxon>Streptophyta</taxon>
        <taxon>Embryophyta</taxon>
        <taxon>Tracheophyta</taxon>
        <taxon>Spermatophyta</taxon>
        <taxon>Magnoliopsida</taxon>
        <taxon>Ranunculales</taxon>
        <taxon>Papaveraceae</taxon>
        <taxon>Papaveroideae</taxon>
        <taxon>Papaver</taxon>
    </lineage>
</organism>
<dbReference type="PANTHER" id="PTHR34380:SF1">
    <property type="entry name" value="OS01G0221300 PROTEIN"/>
    <property type="match status" value="1"/>
</dbReference>
<feature type="region of interest" description="Disordered" evidence="1">
    <location>
        <begin position="1"/>
        <end position="116"/>
    </location>
</feature>
<name>A0AA41S8H7_PAPNU</name>
<feature type="compositionally biased region" description="Basic and acidic residues" evidence="1">
    <location>
        <begin position="1"/>
        <end position="17"/>
    </location>
</feature>